<keyword evidence="2" id="KW-1185">Reference proteome</keyword>
<dbReference type="Pfam" id="PF20388">
    <property type="entry name" value="DUF6683"/>
    <property type="match status" value="1"/>
</dbReference>
<evidence type="ECO:0000313" key="2">
    <source>
        <dbReference type="Proteomes" id="UP001254608"/>
    </source>
</evidence>
<organism evidence="1 2">
    <name type="scientific">Banduia mediterranea</name>
    <dbReference type="NCBI Taxonomy" id="3075609"/>
    <lineage>
        <taxon>Bacteria</taxon>
        <taxon>Pseudomonadati</taxon>
        <taxon>Pseudomonadota</taxon>
        <taxon>Gammaproteobacteria</taxon>
        <taxon>Nevskiales</taxon>
        <taxon>Algiphilaceae</taxon>
        <taxon>Banduia</taxon>
    </lineage>
</organism>
<gene>
    <name evidence="1" type="ORF">RM530_16365</name>
</gene>
<dbReference type="Proteomes" id="UP001254608">
    <property type="component" value="Unassembled WGS sequence"/>
</dbReference>
<dbReference type="RefSeq" id="WP_311366331.1">
    <property type="nucleotide sequence ID" value="NZ_JAVRIC010000029.1"/>
</dbReference>
<evidence type="ECO:0000313" key="1">
    <source>
        <dbReference type="EMBL" id="MDT0498920.1"/>
    </source>
</evidence>
<protein>
    <submittedName>
        <fullName evidence="1">Uncharacterized protein</fullName>
    </submittedName>
</protein>
<reference evidence="1 2" key="1">
    <citation type="submission" date="2023-09" db="EMBL/GenBank/DDBJ databases">
        <authorList>
            <person name="Rey-Velasco X."/>
        </authorList>
    </citation>
    <scope>NUCLEOTIDE SEQUENCE [LARGE SCALE GENOMIC DNA]</scope>
    <source>
        <strain evidence="1 2">W345</strain>
    </source>
</reference>
<dbReference type="EMBL" id="JAVRIC010000029">
    <property type="protein sequence ID" value="MDT0498920.1"/>
    <property type="molecule type" value="Genomic_DNA"/>
</dbReference>
<dbReference type="InterPro" id="IPR046505">
    <property type="entry name" value="DUF6683"/>
</dbReference>
<name>A0ABU2WM20_9GAMM</name>
<comment type="caution">
    <text evidence="1">The sequence shown here is derived from an EMBL/GenBank/DDBJ whole genome shotgun (WGS) entry which is preliminary data.</text>
</comment>
<sequence>MNTASAATDLPLSKAIDSLDFGFSPAVSAKVRRELVDSLAKSSRQPPETIRAAIGDRDFIAEFALRFAPLGLRADNFADAMTAYWVSMWSLIHRKELPPRSAFAAARLQLAAMWHKNPYVKREGDRQTMAEVMIYETMLALEERERKLAAGDVQALQALSENSARNMQSKRGVNLKAMQLTESGFTRMTKH</sequence>
<proteinExistence type="predicted"/>
<accession>A0ABU2WM20</accession>